<keyword evidence="1" id="KW-0472">Membrane</keyword>
<evidence type="ECO:0000313" key="2">
    <source>
        <dbReference type="EMBL" id="AIE13775.1"/>
    </source>
</evidence>
<keyword evidence="1" id="KW-1133">Transmembrane helix</keyword>
<dbReference type="KEGG" id="vg:26066883"/>
<proteinExistence type="predicted"/>
<dbReference type="RefSeq" id="YP_009046836.1">
    <property type="nucleotide sequence ID" value="NC_021529.2"/>
</dbReference>
<evidence type="ECO:0000313" key="3">
    <source>
        <dbReference type="Proteomes" id="UP000201461"/>
    </source>
</evidence>
<reference evidence="2 3" key="1">
    <citation type="journal article" date="2014" name="Genome Biol. Evol.">
        <title>Composite Conserved Promoter-Terminator Motifs (PeSLs) that Mediate Modular Shuffling in the Diverse T4-Like Myoviruses.</title>
        <authorList>
            <person name="Comeau A.M."/>
            <person name="Arbiol C."/>
            <person name="Krisch H.M."/>
        </authorList>
    </citation>
    <scope>NUCLEOTIDE SEQUENCE [LARGE SCALE GENOMIC DNA]</scope>
</reference>
<dbReference type="Proteomes" id="UP000201461">
    <property type="component" value="Segment"/>
</dbReference>
<dbReference type="GeneID" id="26066883"/>
<accession>A0A068J6P8</accession>
<feature type="transmembrane region" description="Helical" evidence="1">
    <location>
        <begin position="30"/>
        <end position="54"/>
    </location>
</feature>
<name>A0A068J6P8_9CAUD</name>
<organism evidence="2 3">
    <name type="scientific">Vibrio phage nt-1</name>
    <dbReference type="NCBI Taxonomy" id="115992"/>
    <lineage>
        <taxon>Viruses</taxon>
        <taxon>Duplodnaviria</taxon>
        <taxon>Heunggongvirae</taxon>
        <taxon>Uroviricota</taxon>
        <taxon>Caudoviricetes</taxon>
        <taxon>Pantevenvirales</taxon>
        <taxon>Straboviridae</taxon>
        <taxon>Mylasvirus</taxon>
        <taxon>Mylasvirus persius</taxon>
    </lineage>
</organism>
<keyword evidence="1" id="KW-0812">Transmembrane</keyword>
<evidence type="ECO:0000256" key="1">
    <source>
        <dbReference type="SAM" id="Phobius"/>
    </source>
</evidence>
<dbReference type="EMBL" id="HQ317393">
    <property type="protein sequence ID" value="AIE13775.1"/>
    <property type="molecule type" value="Genomic_DNA"/>
</dbReference>
<keyword evidence="3" id="KW-1185">Reference proteome</keyword>
<sequence length="57" mass="6292">MRSLPFTLFRVCSIFFAGMAMERFMHTDSVPSLAILAPIVVLVCFGIGITIDLADKK</sequence>
<protein>
    <submittedName>
        <fullName evidence="2">Uncharacterized protein</fullName>
    </submittedName>
</protein>